<feature type="chain" id="PRO_5034873225" evidence="1">
    <location>
        <begin position="23"/>
        <end position="99"/>
    </location>
</feature>
<feature type="signal peptide" evidence="1">
    <location>
        <begin position="1"/>
        <end position="22"/>
    </location>
</feature>
<proteinExistence type="predicted"/>
<dbReference type="EMBL" id="JACGCI010000091">
    <property type="protein sequence ID" value="KAF6746548.1"/>
    <property type="molecule type" value="Genomic_DNA"/>
</dbReference>
<evidence type="ECO:0000313" key="2">
    <source>
        <dbReference type="EMBL" id="KAF6746548.1"/>
    </source>
</evidence>
<dbReference type="Proteomes" id="UP000521943">
    <property type="component" value="Unassembled WGS sequence"/>
</dbReference>
<comment type="caution">
    <text evidence="2">The sequence shown here is derived from an EMBL/GenBank/DDBJ whole genome shotgun (WGS) entry which is preliminary data.</text>
</comment>
<name>A0A8H6HGG7_9AGAR</name>
<keyword evidence="1" id="KW-0732">Signal</keyword>
<sequence length="99" mass="10992">MRCIIPTTVLSLLLLLSAGATAMPSGYTVESRDCTQRRGITGEIGMSQIRLYTTQKLKFRLDFRRCWPASSPRCQSLPILNTTCLRGMFIPECSCTGLS</sequence>
<evidence type="ECO:0000313" key="3">
    <source>
        <dbReference type="Proteomes" id="UP000521943"/>
    </source>
</evidence>
<gene>
    <name evidence="2" type="ORF">DFP72DRAFT_922616</name>
</gene>
<accession>A0A8H6HGG7</accession>
<protein>
    <submittedName>
        <fullName evidence="2">Uncharacterized protein</fullName>
    </submittedName>
</protein>
<keyword evidence="3" id="KW-1185">Reference proteome</keyword>
<reference evidence="2 3" key="1">
    <citation type="submission" date="2020-07" db="EMBL/GenBank/DDBJ databases">
        <title>Comparative genomics of pyrophilous fungi reveals a link between fire events and developmental genes.</title>
        <authorList>
            <consortium name="DOE Joint Genome Institute"/>
            <person name="Steindorff A.S."/>
            <person name="Carver A."/>
            <person name="Calhoun S."/>
            <person name="Stillman K."/>
            <person name="Liu H."/>
            <person name="Lipzen A."/>
            <person name="Pangilinan J."/>
            <person name="Labutti K."/>
            <person name="Bruns T.D."/>
            <person name="Grigoriev I.V."/>
        </authorList>
    </citation>
    <scope>NUCLEOTIDE SEQUENCE [LARGE SCALE GENOMIC DNA]</scope>
    <source>
        <strain evidence="2 3">CBS 144469</strain>
    </source>
</reference>
<dbReference type="AlphaFoldDB" id="A0A8H6HGG7"/>
<evidence type="ECO:0000256" key="1">
    <source>
        <dbReference type="SAM" id="SignalP"/>
    </source>
</evidence>
<organism evidence="2 3">
    <name type="scientific">Ephemerocybe angulata</name>
    <dbReference type="NCBI Taxonomy" id="980116"/>
    <lineage>
        <taxon>Eukaryota</taxon>
        <taxon>Fungi</taxon>
        <taxon>Dikarya</taxon>
        <taxon>Basidiomycota</taxon>
        <taxon>Agaricomycotina</taxon>
        <taxon>Agaricomycetes</taxon>
        <taxon>Agaricomycetidae</taxon>
        <taxon>Agaricales</taxon>
        <taxon>Agaricineae</taxon>
        <taxon>Psathyrellaceae</taxon>
        <taxon>Ephemerocybe</taxon>
    </lineage>
</organism>